<sequence>MKKHIEKAKAVIFDMDGVLFDTENVYLDVWSKVFEKYGYTMTKEIYSSVLGTGRENVKKTFLNYFGNDLPIDAMYKEKDENLAIVIDKGVPLKKGANELLIYLKENKYKIALATSATRNRALQQLGQADIEKYFDAIVTKDDIKETKPNPEIFLKAAKKLFMSPNDCIVIEDSSAGIKAAFNAEITSIHVVDLKEADDEIIELCYRSFKNLNEVQKEIEYLKNSSNRYSVNYYESEKVKLR</sequence>
<dbReference type="NCBIfam" id="TIGR01549">
    <property type="entry name" value="HAD-SF-IA-v1"/>
    <property type="match status" value="1"/>
</dbReference>
<keyword evidence="1" id="KW-0378">Hydrolase</keyword>
<dbReference type="PANTHER" id="PTHR18901:SF38">
    <property type="entry name" value="PSEUDOURIDINE-5'-PHOSPHATASE"/>
    <property type="match status" value="1"/>
</dbReference>
<dbReference type="PANTHER" id="PTHR18901">
    <property type="entry name" value="2-DEOXYGLUCOSE-6-PHOSPHATE PHOSPHATASE 2"/>
    <property type="match status" value="1"/>
</dbReference>
<name>L1QLD3_9CLOT</name>
<dbReference type="Proteomes" id="UP000010420">
    <property type="component" value="Unassembled WGS sequence"/>
</dbReference>
<dbReference type="NCBIfam" id="TIGR01509">
    <property type="entry name" value="HAD-SF-IA-v3"/>
    <property type="match status" value="1"/>
</dbReference>
<keyword evidence="2" id="KW-1185">Reference proteome</keyword>
<reference evidence="1 2" key="1">
    <citation type="submission" date="2012-05" db="EMBL/GenBank/DDBJ databases">
        <authorList>
            <person name="Weinstock G."/>
            <person name="Sodergren E."/>
            <person name="Lobos E.A."/>
            <person name="Fulton L."/>
            <person name="Fulton R."/>
            <person name="Courtney L."/>
            <person name="Fronick C."/>
            <person name="O'Laughlin M."/>
            <person name="Godfrey J."/>
            <person name="Wilson R.M."/>
            <person name="Miner T."/>
            <person name="Farmer C."/>
            <person name="Delehaunty K."/>
            <person name="Cordes M."/>
            <person name="Minx P."/>
            <person name="Tomlinson C."/>
            <person name="Chen J."/>
            <person name="Wollam A."/>
            <person name="Pepin K.H."/>
            <person name="Bhonagiri V."/>
            <person name="Zhang X."/>
            <person name="Suruliraj S."/>
            <person name="Warren W."/>
            <person name="Mitreva M."/>
            <person name="Mardis E.R."/>
            <person name="Wilson R.K."/>
        </authorList>
    </citation>
    <scope>NUCLEOTIDE SEQUENCE [LARGE SCALE GENOMIC DNA]</scope>
    <source>
        <strain evidence="1 2">DSM 1785</strain>
    </source>
</reference>
<dbReference type="eggNOG" id="COG0637">
    <property type="taxonomic scope" value="Bacteria"/>
</dbReference>
<dbReference type="Pfam" id="PF13419">
    <property type="entry name" value="HAD_2"/>
    <property type="match status" value="1"/>
</dbReference>
<dbReference type="SFLD" id="SFLDG01135">
    <property type="entry name" value="C1.5.6:_HAD__Beta-PGM__Phospha"/>
    <property type="match status" value="1"/>
</dbReference>
<dbReference type="InterPro" id="IPR023214">
    <property type="entry name" value="HAD_sf"/>
</dbReference>
<evidence type="ECO:0000313" key="2">
    <source>
        <dbReference type="Proteomes" id="UP000010420"/>
    </source>
</evidence>
<dbReference type="SUPFAM" id="SSF56784">
    <property type="entry name" value="HAD-like"/>
    <property type="match status" value="1"/>
</dbReference>
<organism evidence="1 2">
    <name type="scientific">Clostridium celatum DSM 1785</name>
    <dbReference type="NCBI Taxonomy" id="545697"/>
    <lineage>
        <taxon>Bacteria</taxon>
        <taxon>Bacillati</taxon>
        <taxon>Bacillota</taxon>
        <taxon>Clostridia</taxon>
        <taxon>Eubacteriales</taxon>
        <taxon>Clostridiaceae</taxon>
        <taxon>Clostridium</taxon>
    </lineage>
</organism>
<dbReference type="Gene3D" id="1.10.150.240">
    <property type="entry name" value="Putative phosphatase, domain 2"/>
    <property type="match status" value="1"/>
</dbReference>
<evidence type="ECO:0000313" key="1">
    <source>
        <dbReference type="EMBL" id="EKY28367.1"/>
    </source>
</evidence>
<dbReference type="RefSeq" id="WP_005211475.1">
    <property type="nucleotide sequence ID" value="NZ_KB291617.1"/>
</dbReference>
<dbReference type="InterPro" id="IPR006439">
    <property type="entry name" value="HAD-SF_hydro_IA"/>
</dbReference>
<dbReference type="PRINTS" id="PR00413">
    <property type="entry name" value="HADHALOGNASE"/>
</dbReference>
<dbReference type="HOGENOM" id="CLU_045011_13_3_9"/>
<dbReference type="PATRIC" id="fig|545697.3.peg.876"/>
<dbReference type="STRING" id="545697.HMPREF0216_00889"/>
<dbReference type="Gene3D" id="3.40.50.1000">
    <property type="entry name" value="HAD superfamily/HAD-like"/>
    <property type="match status" value="1"/>
</dbReference>
<proteinExistence type="predicted"/>
<dbReference type="AlphaFoldDB" id="L1QLD3"/>
<accession>L1QLD3</accession>
<dbReference type="GO" id="GO:0016787">
    <property type="term" value="F:hydrolase activity"/>
    <property type="evidence" value="ECO:0007669"/>
    <property type="project" value="UniProtKB-KW"/>
</dbReference>
<dbReference type="InterPro" id="IPR041492">
    <property type="entry name" value="HAD_2"/>
</dbReference>
<dbReference type="SFLD" id="SFLDS00003">
    <property type="entry name" value="Haloacid_Dehalogenase"/>
    <property type="match status" value="1"/>
</dbReference>
<gene>
    <name evidence="1" type="ORF">HMPREF0216_00889</name>
</gene>
<protein>
    <submittedName>
        <fullName evidence="1">HAD hydrolase, family IA, variant 3</fullName>
    </submittedName>
</protein>
<dbReference type="SFLD" id="SFLDG01129">
    <property type="entry name" value="C1.5:_HAD__Beta-PGM__Phosphata"/>
    <property type="match status" value="1"/>
</dbReference>
<dbReference type="InterPro" id="IPR023198">
    <property type="entry name" value="PGP-like_dom2"/>
</dbReference>
<dbReference type="CDD" id="cd07505">
    <property type="entry name" value="HAD_BPGM-like"/>
    <property type="match status" value="1"/>
</dbReference>
<dbReference type="EMBL" id="AMEZ01000025">
    <property type="protein sequence ID" value="EKY28367.1"/>
    <property type="molecule type" value="Genomic_DNA"/>
</dbReference>
<comment type="caution">
    <text evidence="1">The sequence shown here is derived from an EMBL/GenBank/DDBJ whole genome shotgun (WGS) entry which is preliminary data.</text>
</comment>
<dbReference type="InterPro" id="IPR036412">
    <property type="entry name" value="HAD-like_sf"/>
</dbReference>